<dbReference type="AlphaFoldDB" id="I1C3Q7"/>
<dbReference type="InParanoid" id="I1C3Q7"/>
<dbReference type="Proteomes" id="UP000009138">
    <property type="component" value="Unassembled WGS sequence"/>
</dbReference>
<feature type="domain" description="C2H2-type" evidence="1">
    <location>
        <begin position="20"/>
        <end position="41"/>
    </location>
</feature>
<sequence>MTTSHQYNYQDFVPTDALACPICGVTCLSLQDLNTHLDREHSEEDSKGALLSWLRNAQKKVSTSLITTSGPKQWVDLSNNPTFFVSDNHTAQQSEYVTRDHWQRETGNDKCAIQGCVRTVGRSGAGKQHCRINNVLLSPSSSIQSVSLDRADSVSSMDSSLGSVLSPKSSFVSNNNSILSMKLKYRDGEQSVTKWEDDKLVKKCPYCEHVIRKLSNEQTQNVPVIFRLYHQLSITRRAIENQLPKFHQFILALEKQKTISKTSESFIKATQIRKSLLDNFALYDTLVKSIKALPARSPCMKRLQTNICTASNIYLQQNMLPLQMLPRILKDKPERKQLLTQLDTFIEQSNLIEGFICDAASEGRTDDVKTLKLSLQELQHEIDQIRSKLD</sequence>
<dbReference type="OMA" id="DDVHQNL"/>
<dbReference type="Gene3D" id="4.10.860.20">
    <property type="entry name" value="Rabenosyn, Rab binding domain"/>
    <property type="match status" value="1"/>
</dbReference>
<name>I1C3Q7_RHIO9</name>
<dbReference type="FunCoup" id="I1C3Q7">
    <property type="interactions" value="86"/>
</dbReference>
<evidence type="ECO:0000313" key="3">
    <source>
        <dbReference type="Proteomes" id="UP000009138"/>
    </source>
</evidence>
<dbReference type="EMBL" id="CH476736">
    <property type="protein sequence ID" value="EIE83087.1"/>
    <property type="molecule type" value="Genomic_DNA"/>
</dbReference>
<accession>I1C3Q7</accession>
<evidence type="ECO:0000259" key="1">
    <source>
        <dbReference type="PROSITE" id="PS00028"/>
    </source>
</evidence>
<dbReference type="SUPFAM" id="SSF140125">
    <property type="entry name" value="Rabenosyn-5 Rab-binding domain-like"/>
    <property type="match status" value="1"/>
</dbReference>
<keyword evidence="3" id="KW-1185">Reference proteome</keyword>
<dbReference type="PROSITE" id="PS00028">
    <property type="entry name" value="ZINC_FINGER_C2H2_1"/>
    <property type="match status" value="1"/>
</dbReference>
<protein>
    <recommendedName>
        <fullName evidence="1">C2H2-type domain-containing protein</fullName>
    </recommendedName>
</protein>
<reference evidence="2 3" key="1">
    <citation type="journal article" date="2009" name="PLoS Genet.">
        <title>Genomic analysis of the basal lineage fungus Rhizopus oryzae reveals a whole-genome duplication.</title>
        <authorList>
            <person name="Ma L.-J."/>
            <person name="Ibrahim A.S."/>
            <person name="Skory C."/>
            <person name="Grabherr M.G."/>
            <person name="Burger G."/>
            <person name="Butler M."/>
            <person name="Elias M."/>
            <person name="Idnurm A."/>
            <person name="Lang B.F."/>
            <person name="Sone T."/>
            <person name="Abe A."/>
            <person name="Calvo S.E."/>
            <person name="Corrochano L.M."/>
            <person name="Engels R."/>
            <person name="Fu J."/>
            <person name="Hansberg W."/>
            <person name="Kim J.-M."/>
            <person name="Kodira C.D."/>
            <person name="Koehrsen M.J."/>
            <person name="Liu B."/>
            <person name="Miranda-Saavedra D."/>
            <person name="O'Leary S."/>
            <person name="Ortiz-Castellanos L."/>
            <person name="Poulter R."/>
            <person name="Rodriguez-Romero J."/>
            <person name="Ruiz-Herrera J."/>
            <person name="Shen Y.-Q."/>
            <person name="Zeng Q."/>
            <person name="Galagan J."/>
            <person name="Birren B.W."/>
            <person name="Cuomo C.A."/>
            <person name="Wickes B.L."/>
        </authorList>
    </citation>
    <scope>NUCLEOTIDE SEQUENCE [LARGE SCALE GENOMIC DNA]</scope>
    <source>
        <strain evidence="3">RA 99-880 / ATCC MYA-4621 / FGSC 9543 / NRRL 43880</strain>
    </source>
</reference>
<evidence type="ECO:0000313" key="2">
    <source>
        <dbReference type="EMBL" id="EIE83087.1"/>
    </source>
</evidence>
<dbReference type="InterPro" id="IPR013087">
    <property type="entry name" value="Znf_C2H2_type"/>
</dbReference>
<organism evidence="2 3">
    <name type="scientific">Rhizopus delemar (strain RA 99-880 / ATCC MYA-4621 / FGSC 9543 / NRRL 43880)</name>
    <name type="common">Mucormycosis agent</name>
    <name type="synonym">Rhizopus arrhizus var. delemar</name>
    <dbReference type="NCBI Taxonomy" id="246409"/>
    <lineage>
        <taxon>Eukaryota</taxon>
        <taxon>Fungi</taxon>
        <taxon>Fungi incertae sedis</taxon>
        <taxon>Mucoromycota</taxon>
        <taxon>Mucoromycotina</taxon>
        <taxon>Mucoromycetes</taxon>
        <taxon>Mucorales</taxon>
        <taxon>Mucorineae</taxon>
        <taxon>Rhizopodaceae</taxon>
        <taxon>Rhizopus</taxon>
    </lineage>
</organism>
<dbReference type="STRING" id="246409.I1C3Q7"/>
<dbReference type="VEuPathDB" id="FungiDB:RO3G_07792"/>
<dbReference type="eggNOG" id="KOG1842">
    <property type="taxonomic scope" value="Eukaryota"/>
</dbReference>
<dbReference type="OrthoDB" id="166134at2759"/>
<proteinExistence type="predicted"/>
<dbReference type="Pfam" id="PF11464">
    <property type="entry name" value="Rbsn"/>
    <property type="match status" value="1"/>
</dbReference>
<dbReference type="RefSeq" id="XP_067518483.1">
    <property type="nucleotide sequence ID" value="XM_067662382.1"/>
</dbReference>
<dbReference type="GeneID" id="93614763"/>
<dbReference type="InterPro" id="IPR021565">
    <property type="entry name" value="Rbsn_Rab-bd"/>
</dbReference>
<gene>
    <name evidence="2" type="ORF">RO3G_07792</name>
</gene>
<dbReference type="InterPro" id="IPR036531">
    <property type="entry name" value="Rbsn_Rab-bd_sf"/>
</dbReference>